<gene>
    <name evidence="2" type="ORF">CU103_00845</name>
</gene>
<dbReference type="RefSeq" id="WP_106662030.1">
    <property type="nucleotide sequence ID" value="NZ_PGGM01000001.1"/>
</dbReference>
<dbReference type="AlphaFoldDB" id="A0A2P7BKG5"/>
<comment type="caution">
    <text evidence="2">The sequence shown here is derived from an EMBL/GenBank/DDBJ whole genome shotgun (WGS) entry which is preliminary data.</text>
</comment>
<evidence type="ECO:0000256" key="1">
    <source>
        <dbReference type="SAM" id="Phobius"/>
    </source>
</evidence>
<evidence type="ECO:0000313" key="2">
    <source>
        <dbReference type="EMBL" id="PSH66958.1"/>
    </source>
</evidence>
<keyword evidence="1" id="KW-0472">Membrane</keyword>
<reference evidence="3" key="1">
    <citation type="submission" date="2017-11" db="EMBL/GenBank/DDBJ databases">
        <authorList>
            <person name="Kuznetsova I."/>
            <person name="Sazanova A."/>
            <person name="Chirak E."/>
            <person name="Safronova V."/>
            <person name="Willems A."/>
        </authorList>
    </citation>
    <scope>NUCLEOTIDE SEQUENCE [LARGE SCALE GENOMIC DNA]</scope>
    <source>
        <strain evidence="3">CCBAU 03422</strain>
    </source>
</reference>
<accession>A0A2P7BKG5</accession>
<dbReference type="OrthoDB" id="9808658at2"/>
<keyword evidence="1" id="KW-0812">Transmembrane</keyword>
<keyword evidence="1" id="KW-1133">Transmembrane helix</keyword>
<keyword evidence="3" id="KW-1185">Reference proteome</keyword>
<feature type="transmembrane region" description="Helical" evidence="1">
    <location>
        <begin position="107"/>
        <end position="128"/>
    </location>
</feature>
<feature type="transmembrane region" description="Helical" evidence="1">
    <location>
        <begin position="12"/>
        <end position="31"/>
    </location>
</feature>
<proteinExistence type="predicted"/>
<feature type="transmembrane region" description="Helical" evidence="1">
    <location>
        <begin position="52"/>
        <end position="70"/>
    </location>
</feature>
<evidence type="ECO:0000313" key="3">
    <source>
        <dbReference type="Proteomes" id="UP000241764"/>
    </source>
</evidence>
<dbReference type="InterPro" id="IPR025597">
    <property type="entry name" value="DUF4345"/>
</dbReference>
<name>A0A2P7BKG5_9HYPH</name>
<dbReference type="Pfam" id="PF14248">
    <property type="entry name" value="DUF4345"/>
    <property type="match status" value="1"/>
</dbReference>
<dbReference type="Proteomes" id="UP000241764">
    <property type="component" value="Unassembled WGS sequence"/>
</dbReference>
<sequence length="129" mass="14357">MELYWPATTGEWMAWLSAATTVVFGLILFFAPRAALRVLRLQTKPERPEALSEIRGTFAGFYLGLGLSALVFAQPFMWIALGVSWGFTVFGRLISMMSDRGNTLYNWIWVIVELALAAGPLLFAFGFVA</sequence>
<protein>
    <submittedName>
        <fullName evidence="2">DUF4345 domain-containing protein</fullName>
    </submittedName>
</protein>
<organism evidence="2 3">
    <name type="scientific">Phyllobacterium sophorae</name>
    <dbReference type="NCBI Taxonomy" id="1520277"/>
    <lineage>
        <taxon>Bacteria</taxon>
        <taxon>Pseudomonadati</taxon>
        <taxon>Pseudomonadota</taxon>
        <taxon>Alphaproteobacteria</taxon>
        <taxon>Hyphomicrobiales</taxon>
        <taxon>Phyllobacteriaceae</taxon>
        <taxon>Phyllobacterium</taxon>
    </lineage>
</organism>
<dbReference type="EMBL" id="PGGM01000001">
    <property type="protein sequence ID" value="PSH66958.1"/>
    <property type="molecule type" value="Genomic_DNA"/>
</dbReference>